<dbReference type="PANTHER" id="PTHR33393">
    <property type="entry name" value="POLYGLUTAMINE SYNTHESIS ACCESSORY PROTEIN RV0574C-RELATED"/>
    <property type="match status" value="1"/>
</dbReference>
<dbReference type="Proteomes" id="UP000718821">
    <property type="component" value="Unassembled WGS sequence"/>
</dbReference>
<dbReference type="SMART" id="SM00854">
    <property type="entry name" value="PGA_cap"/>
    <property type="match status" value="1"/>
</dbReference>
<dbReference type="RefSeq" id="WP_204469432.1">
    <property type="nucleotide sequence ID" value="NZ_JACLYU010000015.1"/>
</dbReference>
<dbReference type="Gene3D" id="3.60.21.10">
    <property type="match status" value="1"/>
</dbReference>
<evidence type="ECO:0000313" key="5">
    <source>
        <dbReference type="Proteomes" id="UP000718821"/>
    </source>
</evidence>
<dbReference type="InterPro" id="IPR052169">
    <property type="entry name" value="CW_Biosynth-Accessory"/>
</dbReference>
<reference evidence="4" key="2">
    <citation type="journal article" date="2021" name="Sci. Rep.">
        <title>The distribution of antibiotic resistance genes in chicken gut microbiota commensals.</title>
        <authorList>
            <person name="Juricova H."/>
            <person name="Matiasovicova J."/>
            <person name="Kubasova T."/>
            <person name="Cejkova D."/>
            <person name="Rychlik I."/>
        </authorList>
    </citation>
    <scope>NUCLEOTIDE SEQUENCE</scope>
    <source>
        <strain evidence="4">An836</strain>
    </source>
</reference>
<dbReference type="PROSITE" id="PS51257">
    <property type="entry name" value="PROKAR_LIPOPROTEIN"/>
    <property type="match status" value="1"/>
</dbReference>
<evidence type="ECO:0000259" key="3">
    <source>
        <dbReference type="SMART" id="SM00854"/>
    </source>
</evidence>
<dbReference type="SUPFAM" id="SSF56300">
    <property type="entry name" value="Metallo-dependent phosphatases"/>
    <property type="match status" value="1"/>
</dbReference>
<dbReference type="AlphaFoldDB" id="A0A938WWD5"/>
<dbReference type="Pfam" id="PF09587">
    <property type="entry name" value="PGA_cap"/>
    <property type="match status" value="1"/>
</dbReference>
<accession>A0A938WWD5</accession>
<evidence type="ECO:0000256" key="2">
    <source>
        <dbReference type="SAM" id="MobiDB-lite"/>
    </source>
</evidence>
<dbReference type="PANTHER" id="PTHR33393:SF13">
    <property type="entry name" value="PGA BIOSYNTHESIS PROTEIN CAPA"/>
    <property type="match status" value="1"/>
</dbReference>
<name>A0A938WWD5_9BIFI</name>
<feature type="region of interest" description="Disordered" evidence="2">
    <location>
        <begin position="48"/>
        <end position="67"/>
    </location>
</feature>
<dbReference type="InterPro" id="IPR019079">
    <property type="entry name" value="Capsule_synth_CapA"/>
</dbReference>
<proteinExistence type="inferred from homology"/>
<evidence type="ECO:0000313" key="4">
    <source>
        <dbReference type="EMBL" id="MBM6700120.1"/>
    </source>
</evidence>
<gene>
    <name evidence="4" type="ORF">H7U32_07375</name>
</gene>
<comment type="similarity">
    <text evidence="1">Belongs to the CapA family.</text>
</comment>
<evidence type="ECO:0000256" key="1">
    <source>
        <dbReference type="ARBA" id="ARBA00005662"/>
    </source>
</evidence>
<dbReference type="EMBL" id="JACLYU010000015">
    <property type="protein sequence ID" value="MBM6700120.1"/>
    <property type="molecule type" value="Genomic_DNA"/>
</dbReference>
<dbReference type="InterPro" id="IPR029052">
    <property type="entry name" value="Metallo-depent_PP-like"/>
</dbReference>
<organism evidence="4 5">
    <name type="scientific">Bifidobacterium pullorum subsp. saeculare</name>
    <dbReference type="NCBI Taxonomy" id="78257"/>
    <lineage>
        <taxon>Bacteria</taxon>
        <taxon>Bacillati</taxon>
        <taxon>Actinomycetota</taxon>
        <taxon>Actinomycetes</taxon>
        <taxon>Bifidobacteriales</taxon>
        <taxon>Bifidobacteriaceae</taxon>
        <taxon>Bifidobacterium</taxon>
    </lineage>
</organism>
<reference evidence="4" key="1">
    <citation type="submission" date="2020-08" db="EMBL/GenBank/DDBJ databases">
        <authorList>
            <person name="Cejkova D."/>
            <person name="Kubasova T."/>
            <person name="Jahodarova E."/>
            <person name="Rychlik I."/>
        </authorList>
    </citation>
    <scope>NUCLEOTIDE SEQUENCE</scope>
    <source>
        <strain evidence="4">An836</strain>
    </source>
</reference>
<comment type="caution">
    <text evidence="4">The sequence shown here is derived from an EMBL/GenBank/DDBJ whole genome shotgun (WGS) entry which is preliminary data.</text>
</comment>
<protein>
    <submittedName>
        <fullName evidence="4">CapA family protein</fullName>
    </submittedName>
</protein>
<sequence length="448" mass="48560">MRHMSQQGRHRAARTSRVWVVPAAVLLVAALVLGCWAAVGRGLPPIGGRSSQDSGGSPAVSRAATDRAAVPAPVVEHHGNSPDCPDTDCIAMLVNGDLLFHKNLWKHFAGPNEAATDGTAFDFDPLFEPMRRYIDASDIAVCNFETPVAPRGGPYADYPVFNIPPEVADSAAHVGYTACTTATNHWWDRGADGIARTLATLDQNHILHTGAYTSQEASEKPLVIDSPTGGGKLGLIAGTVSLNGATADPDWMVDRLRDFGDPHHQSDIDRAVVKANAAREQGADVVAITIHSINEYIDYADSWQVAEAHALADTGAFDLIYGTGSHSAQPIEYYNGTWIIYGLGNALTVTTHIPGHQSNNEGVTARVQFAGKKGEPGTWRVSRIDWLPTASERQGTYQWCPMASDHPDGLCWNEAEDQRIHSRIQEVLTRNNPDPNVVREWRISEEGR</sequence>
<keyword evidence="5" id="KW-1185">Reference proteome</keyword>
<dbReference type="CDD" id="cd07381">
    <property type="entry name" value="MPP_CapA"/>
    <property type="match status" value="1"/>
</dbReference>
<feature type="domain" description="Capsule synthesis protein CapA" evidence="3">
    <location>
        <begin position="91"/>
        <end position="350"/>
    </location>
</feature>